<dbReference type="Pfam" id="PF17921">
    <property type="entry name" value="Integrase_H2C2"/>
    <property type="match status" value="1"/>
</dbReference>
<reference evidence="2" key="1">
    <citation type="submission" date="2023-08" db="EMBL/GenBank/DDBJ databases">
        <title>A de novo genome assembly of Solanum verrucosum Schlechtendal, a Mexican diploid species geographically isolated from the other diploid A-genome species in potato relatives.</title>
        <authorList>
            <person name="Hosaka K."/>
        </authorList>
    </citation>
    <scope>NUCLEOTIDE SEQUENCE</scope>
    <source>
        <tissue evidence="2">Young leaves</tissue>
    </source>
</reference>
<gene>
    <name evidence="2" type="ORF">MTR67_034990</name>
</gene>
<dbReference type="InterPro" id="IPR012337">
    <property type="entry name" value="RNaseH-like_sf"/>
</dbReference>
<dbReference type="SUPFAM" id="SSF53098">
    <property type="entry name" value="Ribonuclease H-like"/>
    <property type="match status" value="1"/>
</dbReference>
<organism evidence="2 3">
    <name type="scientific">Solanum verrucosum</name>
    <dbReference type="NCBI Taxonomy" id="315347"/>
    <lineage>
        <taxon>Eukaryota</taxon>
        <taxon>Viridiplantae</taxon>
        <taxon>Streptophyta</taxon>
        <taxon>Embryophyta</taxon>
        <taxon>Tracheophyta</taxon>
        <taxon>Spermatophyta</taxon>
        <taxon>Magnoliopsida</taxon>
        <taxon>eudicotyledons</taxon>
        <taxon>Gunneridae</taxon>
        <taxon>Pentapetalae</taxon>
        <taxon>asterids</taxon>
        <taxon>lamiids</taxon>
        <taxon>Solanales</taxon>
        <taxon>Solanaceae</taxon>
        <taxon>Solanoideae</taxon>
        <taxon>Solaneae</taxon>
        <taxon>Solanum</taxon>
    </lineage>
</organism>
<dbReference type="InterPro" id="IPR041588">
    <property type="entry name" value="Integrase_H2C2"/>
</dbReference>
<sequence>MICHNSESLVVVDVKSKQHLDPILMELRESVLNKAIETFSQGEDGVLRHQRRLCVPDVDGLRETIFEEAHVSQYSIHPGATKMYRDLREISWWNEMKRDIENFVARCSYCQQVKAEHQGPGGLTQDIDIPTWKWEEVNMDFVVGLPRTRWQHDSIWVIVDRLTKLAHFLPVKVSYSAENYAKLYINEIVKLHGPVVDYF</sequence>
<accession>A0AAF0U917</accession>
<evidence type="ECO:0000313" key="2">
    <source>
        <dbReference type="EMBL" id="WMV41605.1"/>
    </source>
</evidence>
<feature type="domain" description="Integrase zinc-binding" evidence="1">
    <location>
        <begin position="60"/>
        <end position="115"/>
    </location>
</feature>
<evidence type="ECO:0000313" key="3">
    <source>
        <dbReference type="Proteomes" id="UP001234989"/>
    </source>
</evidence>
<proteinExistence type="predicted"/>
<dbReference type="InterPro" id="IPR036397">
    <property type="entry name" value="RNaseH_sf"/>
</dbReference>
<dbReference type="PANTHER" id="PTHR45835">
    <property type="entry name" value="YALI0A06105P"/>
    <property type="match status" value="1"/>
</dbReference>
<dbReference type="EMBL" id="CP133619">
    <property type="protein sequence ID" value="WMV41605.1"/>
    <property type="molecule type" value="Genomic_DNA"/>
</dbReference>
<name>A0AAF0U917_SOLVR</name>
<dbReference type="Gene3D" id="1.10.340.70">
    <property type="match status" value="1"/>
</dbReference>
<dbReference type="AlphaFoldDB" id="A0AAF0U917"/>
<dbReference type="GO" id="GO:0003676">
    <property type="term" value="F:nucleic acid binding"/>
    <property type="evidence" value="ECO:0007669"/>
    <property type="project" value="InterPro"/>
</dbReference>
<keyword evidence="3" id="KW-1185">Reference proteome</keyword>
<dbReference type="PANTHER" id="PTHR45835:SF91">
    <property type="entry name" value="RETROTRANSPOSON, TY3-GYPSY SUBCLASS-LIKE PROTEIN"/>
    <property type="match status" value="1"/>
</dbReference>
<protein>
    <recommendedName>
        <fullName evidence="1">Integrase zinc-binding domain-containing protein</fullName>
    </recommendedName>
</protein>
<dbReference type="Gene3D" id="3.30.420.10">
    <property type="entry name" value="Ribonuclease H-like superfamily/Ribonuclease H"/>
    <property type="match status" value="1"/>
</dbReference>
<dbReference type="Proteomes" id="UP001234989">
    <property type="component" value="Chromosome 8"/>
</dbReference>
<evidence type="ECO:0000259" key="1">
    <source>
        <dbReference type="Pfam" id="PF17921"/>
    </source>
</evidence>